<evidence type="ECO:0000256" key="1">
    <source>
        <dbReference type="SAM" id="MobiDB-lite"/>
    </source>
</evidence>
<dbReference type="Pfam" id="PF04720">
    <property type="entry name" value="PDDEXK_6"/>
    <property type="match status" value="1"/>
</dbReference>
<dbReference type="PANTHER" id="PTHR31579:SF42">
    <property type="entry name" value="DUF506 FAMILY PROTEIN (DUF506)"/>
    <property type="match status" value="1"/>
</dbReference>
<accession>A0AAV6W5M7</accession>
<dbReference type="NCBIfam" id="TIGR01615">
    <property type="entry name" value="A_thal_3542"/>
    <property type="match status" value="1"/>
</dbReference>
<dbReference type="PANTHER" id="PTHR31579">
    <property type="entry name" value="OS03G0796600 PROTEIN"/>
    <property type="match status" value="1"/>
</dbReference>
<dbReference type="InterPro" id="IPR006502">
    <property type="entry name" value="PDDEXK-like"/>
</dbReference>
<evidence type="ECO:0000313" key="3">
    <source>
        <dbReference type="Proteomes" id="UP000826271"/>
    </source>
</evidence>
<comment type="caution">
    <text evidence="2">The sequence shown here is derived from an EMBL/GenBank/DDBJ whole genome shotgun (WGS) entry which is preliminary data.</text>
</comment>
<evidence type="ECO:0000313" key="2">
    <source>
        <dbReference type="EMBL" id="KAG8365364.1"/>
    </source>
</evidence>
<gene>
    <name evidence="2" type="ORF">BUALT_Bualt18G0097000</name>
</gene>
<dbReference type="Proteomes" id="UP000826271">
    <property type="component" value="Unassembled WGS sequence"/>
</dbReference>
<name>A0AAV6W5M7_9LAMI</name>
<dbReference type="EMBL" id="WHWC01000018">
    <property type="protein sequence ID" value="KAG8365364.1"/>
    <property type="molecule type" value="Genomic_DNA"/>
</dbReference>
<feature type="region of interest" description="Disordered" evidence="1">
    <location>
        <begin position="51"/>
        <end position="70"/>
    </location>
</feature>
<proteinExistence type="predicted"/>
<protein>
    <recommendedName>
        <fullName evidence="4">DUF506 family protein</fullName>
    </recommendedName>
</protein>
<reference evidence="2" key="1">
    <citation type="submission" date="2019-10" db="EMBL/GenBank/DDBJ databases">
        <authorList>
            <person name="Zhang R."/>
            <person name="Pan Y."/>
            <person name="Wang J."/>
            <person name="Ma R."/>
            <person name="Yu S."/>
        </authorList>
    </citation>
    <scope>NUCLEOTIDE SEQUENCE</scope>
    <source>
        <strain evidence="2">LA-IB0</strain>
        <tissue evidence="2">Leaf</tissue>
    </source>
</reference>
<sequence length="310" mass="34937">MVNIPVRFKRVAAAFDEVVKVRSCESSGIEHSANLSRLVKSFLEREIVEERESEKVDDQDRDSNDDESEIFKSADHFEIQDSLKRLFDLENDAVRRNIRAEVEKALGEVRGGDESLSPEFKQRLVAQLRDRGFDAGICKSKWEKNNRCPSGDYEYIDINTATATAGTRYIIEISLAGEFTIARPTDSYTSLLETFPQIFVGKPDELKQVVRLMCAAIRKSMNIAEIRVPPWRRPAYMQNKWFGSYKRTLSEISRRKGSISTGWSSPAGRRTVGFMPAKGVSLYCREGFAAVGGGRIGNLTAAFNQKGMLL</sequence>
<dbReference type="AlphaFoldDB" id="A0AAV6W5M7"/>
<organism evidence="2 3">
    <name type="scientific">Buddleja alternifolia</name>
    <dbReference type="NCBI Taxonomy" id="168488"/>
    <lineage>
        <taxon>Eukaryota</taxon>
        <taxon>Viridiplantae</taxon>
        <taxon>Streptophyta</taxon>
        <taxon>Embryophyta</taxon>
        <taxon>Tracheophyta</taxon>
        <taxon>Spermatophyta</taxon>
        <taxon>Magnoliopsida</taxon>
        <taxon>eudicotyledons</taxon>
        <taxon>Gunneridae</taxon>
        <taxon>Pentapetalae</taxon>
        <taxon>asterids</taxon>
        <taxon>lamiids</taxon>
        <taxon>Lamiales</taxon>
        <taxon>Scrophulariaceae</taxon>
        <taxon>Buddlejeae</taxon>
        <taxon>Buddleja</taxon>
    </lineage>
</organism>
<feature type="compositionally biased region" description="Basic and acidic residues" evidence="1">
    <location>
        <begin position="51"/>
        <end position="62"/>
    </location>
</feature>
<evidence type="ECO:0008006" key="4">
    <source>
        <dbReference type="Google" id="ProtNLM"/>
    </source>
</evidence>
<keyword evidence="3" id="KW-1185">Reference proteome</keyword>